<evidence type="ECO:0000313" key="1">
    <source>
        <dbReference type="EMBL" id="KAK3305113.1"/>
    </source>
</evidence>
<dbReference type="RefSeq" id="XP_062720893.1">
    <property type="nucleotide sequence ID" value="XM_062866247.1"/>
</dbReference>
<dbReference type="Proteomes" id="UP001273166">
    <property type="component" value="Unassembled WGS sequence"/>
</dbReference>
<comment type="caution">
    <text evidence="1">The sequence shown here is derived from an EMBL/GenBank/DDBJ whole genome shotgun (WGS) entry which is preliminary data.</text>
</comment>
<proteinExistence type="predicted"/>
<accession>A0AAJ0GS29</accession>
<reference evidence="1" key="1">
    <citation type="journal article" date="2023" name="Mol. Phylogenet. Evol.">
        <title>Genome-scale phylogeny and comparative genomics of the fungal order Sordariales.</title>
        <authorList>
            <person name="Hensen N."/>
            <person name="Bonometti L."/>
            <person name="Westerberg I."/>
            <person name="Brannstrom I.O."/>
            <person name="Guillou S."/>
            <person name="Cros-Aarteil S."/>
            <person name="Calhoun S."/>
            <person name="Haridas S."/>
            <person name="Kuo A."/>
            <person name="Mondo S."/>
            <person name="Pangilinan J."/>
            <person name="Riley R."/>
            <person name="LaButti K."/>
            <person name="Andreopoulos B."/>
            <person name="Lipzen A."/>
            <person name="Chen C."/>
            <person name="Yan M."/>
            <person name="Daum C."/>
            <person name="Ng V."/>
            <person name="Clum A."/>
            <person name="Steindorff A."/>
            <person name="Ohm R.A."/>
            <person name="Martin F."/>
            <person name="Silar P."/>
            <person name="Natvig D.O."/>
            <person name="Lalanne C."/>
            <person name="Gautier V."/>
            <person name="Ament-Velasquez S.L."/>
            <person name="Kruys A."/>
            <person name="Hutchinson M.I."/>
            <person name="Powell A.J."/>
            <person name="Barry K."/>
            <person name="Miller A.N."/>
            <person name="Grigoriev I.V."/>
            <person name="Debuchy R."/>
            <person name="Gladieux P."/>
            <person name="Hiltunen Thoren M."/>
            <person name="Johannesson H."/>
        </authorList>
    </citation>
    <scope>NUCLEOTIDE SEQUENCE</scope>
    <source>
        <strain evidence="1">CBS 333.67</strain>
    </source>
</reference>
<name>A0AAJ0GS29_9PEZI</name>
<keyword evidence="2" id="KW-1185">Reference proteome</keyword>
<dbReference type="GeneID" id="87885076"/>
<dbReference type="EMBL" id="JAUDZG010000004">
    <property type="protein sequence ID" value="KAK3305113.1"/>
    <property type="molecule type" value="Genomic_DNA"/>
</dbReference>
<protein>
    <submittedName>
        <fullName evidence="1">Uncharacterized protein</fullName>
    </submittedName>
</protein>
<reference evidence="1" key="2">
    <citation type="submission" date="2023-06" db="EMBL/GenBank/DDBJ databases">
        <authorList>
            <consortium name="Lawrence Berkeley National Laboratory"/>
            <person name="Mondo S.J."/>
            <person name="Hensen N."/>
            <person name="Bonometti L."/>
            <person name="Westerberg I."/>
            <person name="Brannstrom I.O."/>
            <person name="Guillou S."/>
            <person name="Cros-Aarteil S."/>
            <person name="Calhoun S."/>
            <person name="Haridas S."/>
            <person name="Kuo A."/>
            <person name="Pangilinan J."/>
            <person name="Riley R."/>
            <person name="Labutti K."/>
            <person name="Andreopoulos B."/>
            <person name="Lipzen A."/>
            <person name="Chen C."/>
            <person name="Yanf M."/>
            <person name="Daum C."/>
            <person name="Ng V."/>
            <person name="Clum A."/>
            <person name="Steindorff A."/>
            <person name="Ohm R."/>
            <person name="Martin F."/>
            <person name="Silar P."/>
            <person name="Natvig D."/>
            <person name="Lalanne C."/>
            <person name="Gautier V."/>
            <person name="Ament-Velasquez S.L."/>
            <person name="Kruys A."/>
            <person name="Hutchinson M.I."/>
            <person name="Powell A.J."/>
            <person name="Barry K."/>
            <person name="Miller A.N."/>
            <person name="Grigoriev I.V."/>
            <person name="Debuchy R."/>
            <person name="Gladieux P."/>
            <person name="Thoren M.H."/>
            <person name="Johannesson H."/>
        </authorList>
    </citation>
    <scope>NUCLEOTIDE SEQUENCE</scope>
    <source>
        <strain evidence="1">CBS 333.67</strain>
    </source>
</reference>
<organism evidence="1 2">
    <name type="scientific">Chaetomium strumarium</name>
    <dbReference type="NCBI Taxonomy" id="1170767"/>
    <lineage>
        <taxon>Eukaryota</taxon>
        <taxon>Fungi</taxon>
        <taxon>Dikarya</taxon>
        <taxon>Ascomycota</taxon>
        <taxon>Pezizomycotina</taxon>
        <taxon>Sordariomycetes</taxon>
        <taxon>Sordariomycetidae</taxon>
        <taxon>Sordariales</taxon>
        <taxon>Chaetomiaceae</taxon>
        <taxon>Chaetomium</taxon>
    </lineage>
</organism>
<sequence>MPAGEIQGIYKFKELVLEKHLLGQSVVDIAGGKRRRDGDIGEYIALAAKRTKVDGDRECLAAAARRIESNGDGECPALPIKRKRAAKHNMACKKELSPVVIFDTDSDLYKDIIICVSAIDKHIALDPDFLKYIDPALLAL</sequence>
<evidence type="ECO:0000313" key="2">
    <source>
        <dbReference type="Proteomes" id="UP001273166"/>
    </source>
</evidence>
<gene>
    <name evidence="1" type="ORF">B0T15DRAFT_484835</name>
</gene>
<dbReference type="AlphaFoldDB" id="A0AAJ0GS29"/>